<dbReference type="Pfam" id="PF15092">
    <property type="entry name" value="UPF0728"/>
    <property type="match status" value="1"/>
</dbReference>
<name>A0A8B8CVP6_CRAVI</name>
<evidence type="ECO:0000256" key="1">
    <source>
        <dbReference type="ARBA" id="ARBA00009973"/>
    </source>
</evidence>
<dbReference type="RefSeq" id="XP_022319075.1">
    <property type="nucleotide sequence ID" value="XM_022463367.1"/>
</dbReference>
<evidence type="ECO:0000313" key="3">
    <source>
        <dbReference type="RefSeq" id="XP_022319075.1"/>
    </source>
</evidence>
<dbReference type="InterPro" id="IPR027885">
    <property type="entry name" value="UPF0728"/>
</dbReference>
<protein>
    <submittedName>
        <fullName evidence="3 4">UPF0728 protein-like</fullName>
    </submittedName>
</protein>
<dbReference type="RefSeq" id="XP_022319309.1">
    <property type="nucleotide sequence ID" value="XM_022463601.1"/>
</dbReference>
<dbReference type="PANTHER" id="PTHR28448:SF1">
    <property type="entry name" value="UPF0728 PROTEIN C10ORF53"/>
    <property type="match status" value="1"/>
</dbReference>
<gene>
    <name evidence="4" type="primary">LOC111122061</name>
    <name evidence="3" type="synonym">LOC111121892</name>
</gene>
<proteinExistence type="inferred from homology"/>
<reference evidence="3 4" key="1">
    <citation type="submission" date="2025-04" db="UniProtKB">
        <authorList>
            <consortium name="RefSeq"/>
        </authorList>
    </citation>
    <scope>IDENTIFICATION</scope>
    <source>
        <tissue evidence="3 4">Whole sample</tissue>
    </source>
</reference>
<dbReference type="KEGG" id="cvn:111121892"/>
<evidence type="ECO:0000313" key="2">
    <source>
        <dbReference type="Proteomes" id="UP000694844"/>
    </source>
</evidence>
<accession>A0A8B8CVP6</accession>
<dbReference type="PANTHER" id="PTHR28448">
    <property type="entry name" value="UPF0728 PROTEIN C10ORF53"/>
    <property type="match status" value="1"/>
</dbReference>
<sequence length="92" mass="10616">MPQNARALIAYGPYEACYLVEHRKSRLQGVETVLFKDGHTVEFEEIEDWNMVEIWVNGQCVFKCDIRDLDYGSDGDLDPLCKKALEAVREAY</sequence>
<evidence type="ECO:0000313" key="4">
    <source>
        <dbReference type="RefSeq" id="XP_022319309.1"/>
    </source>
</evidence>
<dbReference type="GeneID" id="111122061"/>
<comment type="similarity">
    <text evidence="1">Belongs to the UPF0728 family.</text>
</comment>
<organism evidence="2 4">
    <name type="scientific">Crassostrea virginica</name>
    <name type="common">Eastern oyster</name>
    <dbReference type="NCBI Taxonomy" id="6565"/>
    <lineage>
        <taxon>Eukaryota</taxon>
        <taxon>Metazoa</taxon>
        <taxon>Spiralia</taxon>
        <taxon>Lophotrochozoa</taxon>
        <taxon>Mollusca</taxon>
        <taxon>Bivalvia</taxon>
        <taxon>Autobranchia</taxon>
        <taxon>Pteriomorphia</taxon>
        <taxon>Ostreida</taxon>
        <taxon>Ostreoidea</taxon>
        <taxon>Ostreidae</taxon>
        <taxon>Crassostrea</taxon>
    </lineage>
</organism>
<keyword evidence="2" id="KW-1185">Reference proteome</keyword>
<dbReference type="Proteomes" id="UP000694844">
    <property type="component" value="Chromosome 2"/>
</dbReference>
<dbReference type="OrthoDB" id="10003460at2759"/>
<dbReference type="KEGG" id="cvn:111122061"/>
<dbReference type="AlphaFoldDB" id="A0A8B8CVP6"/>